<evidence type="ECO:0000313" key="2">
    <source>
        <dbReference type="Proteomes" id="UP000201252"/>
    </source>
</evidence>
<dbReference type="Proteomes" id="UP000201252">
    <property type="component" value="Segment"/>
</dbReference>
<accession>M4R1V8</accession>
<dbReference type="KEGG" id="vg:15011152"/>
<sequence>MTEHPLTDEICLEITNRPYIIDTRKDDMCTAADWQLEQVMKWLDENLSNYTDDDYLGDLSPLYKLEGDLKKAMRPTQEDN</sequence>
<gene>
    <name evidence="1" type="ORF">SWZG_00241</name>
</gene>
<dbReference type="GeneID" id="15011152"/>
<dbReference type="RefSeq" id="YP_007674599.1">
    <property type="nucleotide sequence ID" value="NC_020851.1"/>
</dbReference>
<keyword evidence="2" id="KW-1185">Reference proteome</keyword>
<evidence type="ECO:0000313" key="1">
    <source>
        <dbReference type="EMBL" id="AGH31747.1"/>
    </source>
</evidence>
<organism evidence="1 2">
    <name type="scientific">Synechococcus phage S-SKS1</name>
    <dbReference type="NCBI Taxonomy" id="754042"/>
    <lineage>
        <taxon>Viruses</taxon>
        <taxon>Duplodnaviria</taxon>
        <taxon>Heunggongvirae</taxon>
        <taxon>Uroviricota</taxon>
        <taxon>Caudoviricetes</taxon>
        <taxon>Llyrvirus</taxon>
        <taxon>Llyrvirus SSKS1</taxon>
    </lineage>
</organism>
<dbReference type="EMBL" id="HQ633071">
    <property type="protein sequence ID" value="AGH31747.1"/>
    <property type="molecule type" value="Genomic_DNA"/>
</dbReference>
<protein>
    <submittedName>
        <fullName evidence="1">Uncharacterized protein</fullName>
    </submittedName>
</protein>
<proteinExistence type="predicted"/>
<name>M4R1V8_9CAUD</name>
<reference evidence="1 2" key="1">
    <citation type="submission" date="2010-10" db="EMBL/GenBank/DDBJ databases">
        <title>The Genome Sequence of Synechococcus phage S-SKS1.</title>
        <authorList>
            <consortium name="The Broad Institute Genome Sequencing Platform"/>
            <person name="Henn M.R."/>
            <person name="Clokie M."/>
            <person name="Levin J."/>
            <person name="Malboeuf C."/>
            <person name="Casali M."/>
            <person name="Russ C."/>
            <person name="Lennon N."/>
            <person name="Chapman S.B."/>
            <person name="Erlich R."/>
            <person name="Young S.K."/>
            <person name="Yandava C."/>
            <person name="Zeng Q."/>
            <person name="Alvarado L."/>
            <person name="Anderson S."/>
            <person name="Berlin A."/>
            <person name="Chen Z."/>
            <person name="Freedman E."/>
            <person name="Gellesch M."/>
            <person name="Goldberg J."/>
            <person name="Green L."/>
            <person name="Griggs A."/>
            <person name="Gujja S."/>
            <person name="Heilman E.R."/>
            <person name="Heiman D."/>
            <person name="Hollinger A."/>
            <person name="Howarth C."/>
            <person name="Larson L."/>
            <person name="Mehta T."/>
            <person name="Pearson M."/>
            <person name="Roberts A."/>
            <person name="Ryan E."/>
            <person name="Saif S."/>
            <person name="Shea T."/>
            <person name="Shenoy N."/>
            <person name="Sisk P."/>
            <person name="Stolte C."/>
            <person name="Sykes S."/>
            <person name="White J."/>
            <person name="Haas B."/>
            <person name="Nusbaum C."/>
            <person name="Birren B."/>
        </authorList>
    </citation>
    <scope>NUCLEOTIDE SEQUENCE [LARGE SCALE GENOMIC DNA]</scope>
</reference>